<name>A0A8J6XVV1_9CYAN</name>
<keyword evidence="2" id="KW-1185">Reference proteome</keyword>
<dbReference type="AlphaFoldDB" id="A0A8J6XVV1"/>
<dbReference type="EMBL" id="JACXAE010000106">
    <property type="protein sequence ID" value="MBD2777187.1"/>
    <property type="molecule type" value="Genomic_DNA"/>
</dbReference>
<proteinExistence type="predicted"/>
<reference evidence="1" key="1">
    <citation type="submission" date="2020-09" db="EMBL/GenBank/DDBJ databases">
        <title>Iningainema tapete sp. nov. (Scytonemataceae, Cyanobacteria) from greenhouses in central Florida (USA) produces two types of nodularin with biosynthetic potential for microcystin-LR and anabaenopeptins.</title>
        <authorList>
            <person name="Berthold D.E."/>
            <person name="Lefler F.W."/>
            <person name="Huang I.-S."/>
            <person name="Abdulla H."/>
            <person name="Zimba P.V."/>
            <person name="Laughinghouse H.D. IV."/>
        </authorList>
    </citation>
    <scope>NUCLEOTIDE SEQUENCE</scope>
    <source>
        <strain evidence="1">BLCCT55</strain>
    </source>
</reference>
<evidence type="ECO:0000313" key="2">
    <source>
        <dbReference type="Proteomes" id="UP000629098"/>
    </source>
</evidence>
<organism evidence="1 2">
    <name type="scientific">Iningainema tapete BLCC-T55</name>
    <dbReference type="NCBI Taxonomy" id="2748662"/>
    <lineage>
        <taxon>Bacteria</taxon>
        <taxon>Bacillati</taxon>
        <taxon>Cyanobacteriota</taxon>
        <taxon>Cyanophyceae</taxon>
        <taxon>Nostocales</taxon>
        <taxon>Scytonemataceae</taxon>
        <taxon>Iningainema tapete</taxon>
    </lineage>
</organism>
<protein>
    <submittedName>
        <fullName evidence="1">Uncharacterized protein</fullName>
    </submittedName>
</protein>
<gene>
    <name evidence="1" type="ORF">ICL16_35375</name>
</gene>
<sequence>MEVIIEPEFKTVIANIAALAFPKTQFQLLSQKIGNNNLILTFKSKKHFSENFRVRFFPKMKTLTVSSYCKTGMSHLNYIPADTYDWVNGKGYKMNSPREIGEKLELLAQRFYPFLEEIFLG</sequence>
<dbReference type="Proteomes" id="UP000629098">
    <property type="component" value="Unassembled WGS sequence"/>
</dbReference>
<comment type="caution">
    <text evidence="1">The sequence shown here is derived from an EMBL/GenBank/DDBJ whole genome shotgun (WGS) entry which is preliminary data.</text>
</comment>
<accession>A0A8J6XVV1</accession>
<dbReference type="RefSeq" id="WP_190836256.1">
    <property type="nucleotide sequence ID" value="NZ_CAWPPI010000106.1"/>
</dbReference>
<evidence type="ECO:0000313" key="1">
    <source>
        <dbReference type="EMBL" id="MBD2777187.1"/>
    </source>
</evidence>